<dbReference type="KEGG" id="dvi:6626545"/>
<dbReference type="InParanoid" id="B4LJK0"/>
<evidence type="ECO:0000313" key="2">
    <source>
        <dbReference type="EMBL" id="EDW61568.2"/>
    </source>
</evidence>
<dbReference type="OrthoDB" id="21095at2759"/>
<dbReference type="HOGENOM" id="CLU_315529_0_0_1"/>
<dbReference type="EMBL" id="CH940648">
    <property type="protein sequence ID" value="EDW61568.2"/>
    <property type="molecule type" value="Genomic_DNA"/>
</dbReference>
<evidence type="ECO:0000256" key="1">
    <source>
        <dbReference type="SAM" id="MobiDB-lite"/>
    </source>
</evidence>
<dbReference type="FunCoup" id="B4LJK0">
    <property type="interactions" value="421"/>
</dbReference>
<dbReference type="InterPro" id="IPR002093">
    <property type="entry name" value="BRCA2_repeat"/>
</dbReference>
<proteinExistence type="predicted"/>
<feature type="compositionally biased region" description="Acidic residues" evidence="1">
    <location>
        <begin position="1"/>
        <end position="10"/>
    </location>
</feature>
<evidence type="ECO:0000313" key="3">
    <source>
        <dbReference type="Proteomes" id="UP000008792"/>
    </source>
</evidence>
<name>B4LJK0_DROVI</name>
<organism evidence="2 3">
    <name type="scientific">Drosophila virilis</name>
    <name type="common">Fruit fly</name>
    <dbReference type="NCBI Taxonomy" id="7244"/>
    <lineage>
        <taxon>Eukaryota</taxon>
        <taxon>Metazoa</taxon>
        <taxon>Ecdysozoa</taxon>
        <taxon>Arthropoda</taxon>
        <taxon>Hexapoda</taxon>
        <taxon>Insecta</taxon>
        <taxon>Pterygota</taxon>
        <taxon>Neoptera</taxon>
        <taxon>Endopterygota</taxon>
        <taxon>Diptera</taxon>
        <taxon>Brachycera</taxon>
        <taxon>Muscomorpha</taxon>
        <taxon>Ephydroidea</taxon>
        <taxon>Drosophilidae</taxon>
        <taxon>Drosophila</taxon>
    </lineage>
</organism>
<feature type="region of interest" description="Disordered" evidence="1">
    <location>
        <begin position="858"/>
        <end position="947"/>
    </location>
</feature>
<dbReference type="Proteomes" id="UP000008792">
    <property type="component" value="Unassembled WGS sequence"/>
</dbReference>
<dbReference type="eggNOG" id="KOG4751">
    <property type="taxonomic scope" value="Eukaryota"/>
</dbReference>
<dbReference type="PROSITE" id="PS50138">
    <property type="entry name" value="BRCA2_REPEAT"/>
    <property type="match status" value="2"/>
</dbReference>
<dbReference type="AlphaFoldDB" id="B4LJK0"/>
<keyword evidence="3" id="KW-1185">Reference proteome</keyword>
<gene>
    <name evidence="2" type="primary">Dvir\GJ20238</name>
    <name evidence="2" type="ORF">Dvir_GJ20238</name>
</gene>
<feature type="compositionally biased region" description="Basic and acidic residues" evidence="1">
    <location>
        <begin position="896"/>
        <end position="914"/>
    </location>
</feature>
<feature type="region of interest" description="Disordered" evidence="1">
    <location>
        <begin position="1"/>
        <end position="55"/>
    </location>
</feature>
<evidence type="ECO:0008006" key="4">
    <source>
        <dbReference type="Google" id="ProtNLM"/>
    </source>
</evidence>
<protein>
    <recommendedName>
        <fullName evidence="4">Breast cancer type 2 susceptibility protein homolog</fullName>
    </recommendedName>
</protein>
<sequence length="961" mass="108599">MEDDDDDDYSIDASPTKSRHSCSKRSERLLRRKTRTVQENYDSQTKRAPATQWPCGTQSCQDSVSAWELHEEQLFEADRLDCLRAQQEPLRVRAVPASQNFHSLQSMLESQDMLIEQALPEPEATEQLLSKPSSIVVEILRDFCSSPTYVEEQLPTDDDSPWFRFRGKKIKTFGHKRPTAIAATTADDEDRLSCSSELSVQEDNTTQVPTTTHCNFDVNSSQKICENLLNLSAFFSQNNVNKSIDLPDIDPKSCLAIEANDYEQEDATDVVEDMGYFLGSTEQCKLLDENCDIKIADEPEFSLFSERSRLLTRKTPLKAGQSQEANLCGDWFKADFVTQKLKVPLDKTQTNETTETELLEGIPFSEWQPMDIAHSTNKVSKASTNRNSALEQKQLQATDCKQPELIAFSEWQPDVTEFRTASSKPIKVSEQHQKEAGKLMADLEASYIQKPSEVVNGRDSAAIQFRTASNKTMQITEEMRRKAAMLMADLETVVGNPPELQELQMDRMPGYHSAPNKTLKAPKQIPKTELDMNTSKREEVTTDCEMLDGIPLSEWQPMDIPDSNQTPAESYVCSQLDMIPFSEWQPMDIPDAVQFRTASNKAIEVSEEQQKQAAKLMADIEASYSQQMGADRSDRNLDSEVEFRTASNKIVKLTDEMRQRAAMLMADLETGNLSSQETTKEQLDKVQRSAIDGSEANQNIEFRTASNKIVKLTDEMRQRAAMLMADLEFGQQEEEKEHLAKIKLKKCASGNISESVDKSRKLITAEDIESEKRIPEPTCEFFDGIVPLEPETRMGQITATPQQPQLVTQKNSETLNVPFETPKCTPELQSSLTQLSERSPLDKATKSSIITRRNLLSLNKRRKQKRDADNCSADAGRTPIRRFAPMAASTSTPMPSRKDNVEGESQRVMRDRSCSQESPRVHRERVGKRKSEEALSPIYAPTTKTRRLGLSRIRNKSNHDI</sequence>
<dbReference type="STRING" id="7244.B4LJK0"/>
<accession>B4LJK0</accession>
<reference evidence="2 3" key="1">
    <citation type="journal article" date="2007" name="Nature">
        <title>Evolution of genes and genomes on the Drosophila phylogeny.</title>
        <authorList>
            <consortium name="Drosophila 12 Genomes Consortium"/>
            <person name="Clark A.G."/>
            <person name="Eisen M.B."/>
            <person name="Smith D.R."/>
            <person name="Bergman C.M."/>
            <person name="Oliver B."/>
            <person name="Markow T.A."/>
            <person name="Kaufman T.C."/>
            <person name="Kellis M."/>
            <person name="Gelbart W."/>
            <person name="Iyer V.N."/>
            <person name="Pollard D.A."/>
            <person name="Sackton T.B."/>
            <person name="Larracuente A.M."/>
            <person name="Singh N.D."/>
            <person name="Abad J.P."/>
            <person name="Abt D.N."/>
            <person name="Adryan B."/>
            <person name="Aguade M."/>
            <person name="Akashi H."/>
            <person name="Anderson W.W."/>
            <person name="Aquadro C.F."/>
            <person name="Ardell D.H."/>
            <person name="Arguello R."/>
            <person name="Artieri C.G."/>
            <person name="Barbash D.A."/>
            <person name="Barker D."/>
            <person name="Barsanti P."/>
            <person name="Batterham P."/>
            <person name="Batzoglou S."/>
            <person name="Begun D."/>
            <person name="Bhutkar A."/>
            <person name="Blanco E."/>
            <person name="Bosak S.A."/>
            <person name="Bradley R.K."/>
            <person name="Brand A.D."/>
            <person name="Brent M.R."/>
            <person name="Brooks A.N."/>
            <person name="Brown R.H."/>
            <person name="Butlin R.K."/>
            <person name="Caggese C."/>
            <person name="Calvi B.R."/>
            <person name="Bernardo de Carvalho A."/>
            <person name="Caspi A."/>
            <person name="Castrezana S."/>
            <person name="Celniker S.E."/>
            <person name="Chang J.L."/>
            <person name="Chapple C."/>
            <person name="Chatterji S."/>
            <person name="Chinwalla A."/>
            <person name="Civetta A."/>
            <person name="Clifton S.W."/>
            <person name="Comeron J.M."/>
            <person name="Costello J.C."/>
            <person name="Coyne J.A."/>
            <person name="Daub J."/>
            <person name="David R.G."/>
            <person name="Delcher A.L."/>
            <person name="Delehaunty K."/>
            <person name="Do C.B."/>
            <person name="Ebling H."/>
            <person name="Edwards K."/>
            <person name="Eickbush T."/>
            <person name="Evans J.D."/>
            <person name="Filipski A."/>
            <person name="Findeiss S."/>
            <person name="Freyhult E."/>
            <person name="Fulton L."/>
            <person name="Fulton R."/>
            <person name="Garcia A.C."/>
            <person name="Gardiner A."/>
            <person name="Garfield D.A."/>
            <person name="Garvin B.E."/>
            <person name="Gibson G."/>
            <person name="Gilbert D."/>
            <person name="Gnerre S."/>
            <person name="Godfrey J."/>
            <person name="Good R."/>
            <person name="Gotea V."/>
            <person name="Gravely B."/>
            <person name="Greenberg A.J."/>
            <person name="Griffiths-Jones S."/>
            <person name="Gross S."/>
            <person name="Guigo R."/>
            <person name="Gustafson E.A."/>
            <person name="Haerty W."/>
            <person name="Hahn M.W."/>
            <person name="Halligan D.L."/>
            <person name="Halpern A.L."/>
            <person name="Halter G.M."/>
            <person name="Han M.V."/>
            <person name="Heger A."/>
            <person name="Hillier L."/>
            <person name="Hinrichs A.S."/>
            <person name="Holmes I."/>
            <person name="Hoskins R.A."/>
            <person name="Hubisz M.J."/>
            <person name="Hultmark D."/>
            <person name="Huntley M.A."/>
            <person name="Jaffe D.B."/>
            <person name="Jagadeeshan S."/>
            <person name="Jeck W.R."/>
            <person name="Johnson J."/>
            <person name="Jones C.D."/>
            <person name="Jordan W.C."/>
            <person name="Karpen G.H."/>
            <person name="Kataoka E."/>
            <person name="Keightley P.D."/>
            <person name="Kheradpour P."/>
            <person name="Kirkness E.F."/>
            <person name="Koerich L.B."/>
            <person name="Kristiansen K."/>
            <person name="Kudrna D."/>
            <person name="Kulathinal R.J."/>
            <person name="Kumar S."/>
            <person name="Kwok R."/>
            <person name="Lander E."/>
            <person name="Langley C.H."/>
            <person name="Lapoint R."/>
            <person name="Lazzaro B.P."/>
            <person name="Lee S.J."/>
            <person name="Levesque L."/>
            <person name="Li R."/>
            <person name="Lin C.F."/>
            <person name="Lin M.F."/>
            <person name="Lindblad-Toh K."/>
            <person name="Llopart A."/>
            <person name="Long M."/>
            <person name="Low L."/>
            <person name="Lozovsky E."/>
            <person name="Lu J."/>
            <person name="Luo M."/>
            <person name="Machado C.A."/>
            <person name="Makalowski W."/>
            <person name="Marzo M."/>
            <person name="Matsuda M."/>
            <person name="Matzkin L."/>
            <person name="McAllister B."/>
            <person name="McBride C.S."/>
            <person name="McKernan B."/>
            <person name="McKernan K."/>
            <person name="Mendez-Lago M."/>
            <person name="Minx P."/>
            <person name="Mollenhauer M.U."/>
            <person name="Montooth K."/>
            <person name="Mount S.M."/>
            <person name="Mu X."/>
            <person name="Myers E."/>
            <person name="Negre B."/>
            <person name="Newfeld S."/>
            <person name="Nielsen R."/>
            <person name="Noor M.A."/>
            <person name="O'Grady P."/>
            <person name="Pachter L."/>
            <person name="Papaceit M."/>
            <person name="Parisi M.J."/>
            <person name="Parisi M."/>
            <person name="Parts L."/>
            <person name="Pedersen J.S."/>
            <person name="Pesole G."/>
            <person name="Phillippy A.M."/>
            <person name="Ponting C.P."/>
            <person name="Pop M."/>
            <person name="Porcelli D."/>
            <person name="Powell J.R."/>
            <person name="Prohaska S."/>
            <person name="Pruitt K."/>
            <person name="Puig M."/>
            <person name="Quesneville H."/>
            <person name="Ram K.R."/>
            <person name="Rand D."/>
            <person name="Rasmussen M.D."/>
            <person name="Reed L.K."/>
            <person name="Reenan R."/>
            <person name="Reily A."/>
            <person name="Remington K.A."/>
            <person name="Rieger T.T."/>
            <person name="Ritchie M.G."/>
            <person name="Robin C."/>
            <person name="Rogers Y.H."/>
            <person name="Rohde C."/>
            <person name="Rozas J."/>
            <person name="Rubenfield M.J."/>
            <person name="Ruiz A."/>
            <person name="Russo S."/>
            <person name="Salzberg S.L."/>
            <person name="Sanchez-Gracia A."/>
            <person name="Saranga D.J."/>
            <person name="Sato H."/>
            <person name="Schaeffer S.W."/>
            <person name="Schatz M.C."/>
            <person name="Schlenke T."/>
            <person name="Schwartz R."/>
            <person name="Segarra C."/>
            <person name="Singh R.S."/>
            <person name="Sirot L."/>
            <person name="Sirota M."/>
            <person name="Sisneros N.B."/>
            <person name="Smith C.D."/>
            <person name="Smith T.F."/>
            <person name="Spieth J."/>
            <person name="Stage D.E."/>
            <person name="Stark A."/>
            <person name="Stephan W."/>
            <person name="Strausberg R.L."/>
            <person name="Strempel S."/>
            <person name="Sturgill D."/>
            <person name="Sutton G."/>
            <person name="Sutton G.G."/>
            <person name="Tao W."/>
            <person name="Teichmann S."/>
            <person name="Tobari Y.N."/>
            <person name="Tomimura Y."/>
            <person name="Tsolas J.M."/>
            <person name="Valente V.L."/>
            <person name="Venter E."/>
            <person name="Venter J.C."/>
            <person name="Vicario S."/>
            <person name="Vieira F.G."/>
            <person name="Vilella A.J."/>
            <person name="Villasante A."/>
            <person name="Walenz B."/>
            <person name="Wang J."/>
            <person name="Wasserman M."/>
            <person name="Watts T."/>
            <person name="Wilson D."/>
            <person name="Wilson R.K."/>
            <person name="Wing R.A."/>
            <person name="Wolfner M.F."/>
            <person name="Wong A."/>
            <person name="Wong G.K."/>
            <person name="Wu C.I."/>
            <person name="Wu G."/>
            <person name="Yamamoto D."/>
            <person name="Yang H.P."/>
            <person name="Yang S.P."/>
            <person name="Yorke J.A."/>
            <person name="Yoshida K."/>
            <person name="Zdobnov E."/>
            <person name="Zhang P."/>
            <person name="Zhang Y."/>
            <person name="Zimin A.V."/>
            <person name="Baldwin J."/>
            <person name="Abdouelleil A."/>
            <person name="Abdulkadir J."/>
            <person name="Abebe A."/>
            <person name="Abera B."/>
            <person name="Abreu J."/>
            <person name="Acer S.C."/>
            <person name="Aftuck L."/>
            <person name="Alexander A."/>
            <person name="An P."/>
            <person name="Anderson E."/>
            <person name="Anderson S."/>
            <person name="Arachi H."/>
            <person name="Azer M."/>
            <person name="Bachantsang P."/>
            <person name="Barry A."/>
            <person name="Bayul T."/>
            <person name="Berlin A."/>
            <person name="Bessette D."/>
            <person name="Bloom T."/>
            <person name="Blye J."/>
            <person name="Boguslavskiy L."/>
            <person name="Bonnet C."/>
            <person name="Boukhgalter B."/>
            <person name="Bourzgui I."/>
            <person name="Brown A."/>
            <person name="Cahill P."/>
            <person name="Channer S."/>
            <person name="Cheshatsang Y."/>
            <person name="Chuda L."/>
            <person name="Citroen M."/>
            <person name="Collymore A."/>
            <person name="Cooke P."/>
            <person name="Costello M."/>
            <person name="D'Aco K."/>
            <person name="Daza R."/>
            <person name="De Haan G."/>
            <person name="DeGray S."/>
            <person name="DeMaso C."/>
            <person name="Dhargay N."/>
            <person name="Dooley K."/>
            <person name="Dooley E."/>
            <person name="Doricent M."/>
            <person name="Dorje P."/>
            <person name="Dorjee K."/>
            <person name="Dupes A."/>
            <person name="Elong R."/>
            <person name="Falk J."/>
            <person name="Farina A."/>
            <person name="Faro S."/>
            <person name="Ferguson D."/>
            <person name="Fisher S."/>
            <person name="Foley C.D."/>
            <person name="Franke A."/>
            <person name="Friedrich D."/>
            <person name="Gadbois L."/>
            <person name="Gearin G."/>
            <person name="Gearin C.R."/>
            <person name="Giannoukos G."/>
            <person name="Goode T."/>
            <person name="Graham J."/>
            <person name="Grandbois E."/>
            <person name="Grewal S."/>
            <person name="Gyaltsen K."/>
            <person name="Hafez N."/>
            <person name="Hagos B."/>
            <person name="Hall J."/>
            <person name="Henson C."/>
            <person name="Hollinger A."/>
            <person name="Honan T."/>
            <person name="Huard M.D."/>
            <person name="Hughes L."/>
            <person name="Hurhula B."/>
            <person name="Husby M.E."/>
            <person name="Kamat A."/>
            <person name="Kanga B."/>
            <person name="Kashin S."/>
            <person name="Khazanovich D."/>
            <person name="Kisner P."/>
            <person name="Lance K."/>
            <person name="Lara M."/>
            <person name="Lee W."/>
            <person name="Lennon N."/>
            <person name="Letendre F."/>
            <person name="LeVine R."/>
            <person name="Lipovsky A."/>
            <person name="Liu X."/>
            <person name="Liu J."/>
            <person name="Liu S."/>
            <person name="Lokyitsang T."/>
            <person name="Lokyitsang Y."/>
            <person name="Lubonja R."/>
            <person name="Lui A."/>
            <person name="MacDonald P."/>
            <person name="Magnisalis V."/>
            <person name="Maru K."/>
            <person name="Matthews C."/>
            <person name="McCusker W."/>
            <person name="McDonough S."/>
            <person name="Mehta T."/>
            <person name="Meldrim J."/>
            <person name="Meneus L."/>
            <person name="Mihai O."/>
            <person name="Mihalev A."/>
            <person name="Mihova T."/>
            <person name="Mittelman R."/>
            <person name="Mlenga V."/>
            <person name="Montmayeur A."/>
            <person name="Mulrain L."/>
            <person name="Navidi A."/>
            <person name="Naylor J."/>
            <person name="Negash T."/>
            <person name="Nguyen T."/>
            <person name="Nguyen N."/>
            <person name="Nicol R."/>
            <person name="Norbu C."/>
            <person name="Norbu N."/>
            <person name="Novod N."/>
            <person name="O'Neill B."/>
            <person name="Osman S."/>
            <person name="Markiewicz E."/>
            <person name="Oyono O.L."/>
            <person name="Patti C."/>
            <person name="Phunkhang P."/>
            <person name="Pierre F."/>
            <person name="Priest M."/>
            <person name="Raghuraman S."/>
            <person name="Rege F."/>
            <person name="Reyes R."/>
            <person name="Rise C."/>
            <person name="Rogov P."/>
            <person name="Ross K."/>
            <person name="Ryan E."/>
            <person name="Settipalli S."/>
            <person name="Shea T."/>
            <person name="Sherpa N."/>
            <person name="Shi L."/>
            <person name="Shih D."/>
            <person name="Sparrow T."/>
            <person name="Spaulding J."/>
            <person name="Stalker J."/>
            <person name="Stange-Thomann N."/>
            <person name="Stavropoulos S."/>
            <person name="Stone C."/>
            <person name="Strader C."/>
            <person name="Tesfaye S."/>
            <person name="Thomson T."/>
            <person name="Thoulutsang Y."/>
            <person name="Thoulutsang D."/>
            <person name="Topham K."/>
            <person name="Topping I."/>
            <person name="Tsamla T."/>
            <person name="Vassiliev H."/>
            <person name="Vo A."/>
            <person name="Wangchuk T."/>
            <person name="Wangdi T."/>
            <person name="Weiand M."/>
            <person name="Wilkinson J."/>
            <person name="Wilson A."/>
            <person name="Yadav S."/>
            <person name="Young G."/>
            <person name="Yu Q."/>
            <person name="Zembek L."/>
            <person name="Zhong D."/>
            <person name="Zimmer A."/>
            <person name="Zwirko Z."/>
            <person name="Jaffe D.B."/>
            <person name="Alvarez P."/>
            <person name="Brockman W."/>
            <person name="Butler J."/>
            <person name="Chin C."/>
            <person name="Gnerre S."/>
            <person name="Grabherr M."/>
            <person name="Kleber M."/>
            <person name="Mauceli E."/>
            <person name="MacCallum I."/>
        </authorList>
    </citation>
    <scope>NUCLEOTIDE SEQUENCE [LARGE SCALE GENOMIC DNA]</scope>
    <source>
        <strain evidence="3">Tucson 15010-1051.87</strain>
    </source>
</reference>